<feature type="domain" description="J" evidence="6">
    <location>
        <begin position="452"/>
        <end position="519"/>
    </location>
</feature>
<dbReference type="CDD" id="cd06257">
    <property type="entry name" value="DnaJ"/>
    <property type="match status" value="1"/>
</dbReference>
<evidence type="ECO:0000256" key="2">
    <source>
        <dbReference type="ARBA" id="ARBA00022729"/>
    </source>
</evidence>
<feature type="repeat" description="TPR" evidence="4">
    <location>
        <begin position="398"/>
        <end position="431"/>
    </location>
</feature>
<keyword evidence="4" id="KW-0802">TPR repeat</keyword>
<evidence type="ECO:0000313" key="7">
    <source>
        <dbReference type="EMBL" id="KFD53081.1"/>
    </source>
</evidence>
<evidence type="ECO:0000313" key="8">
    <source>
        <dbReference type="Proteomes" id="UP000030764"/>
    </source>
</evidence>
<organism evidence="7 8">
    <name type="scientific">Trichuris suis</name>
    <name type="common">pig whipworm</name>
    <dbReference type="NCBI Taxonomy" id="68888"/>
    <lineage>
        <taxon>Eukaryota</taxon>
        <taxon>Metazoa</taxon>
        <taxon>Ecdysozoa</taxon>
        <taxon>Nematoda</taxon>
        <taxon>Enoplea</taxon>
        <taxon>Dorylaimia</taxon>
        <taxon>Trichinellida</taxon>
        <taxon>Trichuridae</taxon>
        <taxon>Trichuris</taxon>
    </lineage>
</organism>
<dbReference type="InterPro" id="IPR051727">
    <property type="entry name" value="DnaJ_C3_Co-chaperones"/>
</dbReference>
<comment type="subcellular location">
    <subcellularLocation>
        <location evidence="1">Endoplasmic reticulum</location>
    </subcellularLocation>
</comment>
<dbReference type="GO" id="GO:0051787">
    <property type="term" value="F:misfolded protein binding"/>
    <property type="evidence" value="ECO:0007669"/>
    <property type="project" value="TreeGrafter"/>
</dbReference>
<dbReference type="Proteomes" id="UP000030764">
    <property type="component" value="Unassembled WGS sequence"/>
</dbReference>
<evidence type="ECO:0000259" key="6">
    <source>
        <dbReference type="PROSITE" id="PS50076"/>
    </source>
</evidence>
<keyword evidence="2" id="KW-0732">Signal</keyword>
<dbReference type="Pfam" id="PF00515">
    <property type="entry name" value="TPR_1"/>
    <property type="match status" value="1"/>
</dbReference>
<feature type="repeat" description="TPR" evidence="4">
    <location>
        <begin position="280"/>
        <end position="313"/>
    </location>
</feature>
<dbReference type="Pfam" id="PF13181">
    <property type="entry name" value="TPR_8"/>
    <property type="match status" value="1"/>
</dbReference>
<dbReference type="EMBL" id="KL363220">
    <property type="protein sequence ID" value="KFD53081.1"/>
    <property type="molecule type" value="Genomic_DNA"/>
</dbReference>
<keyword evidence="8" id="KW-1185">Reference proteome</keyword>
<dbReference type="Gene3D" id="1.10.287.110">
    <property type="entry name" value="DnaJ domain"/>
    <property type="match status" value="1"/>
</dbReference>
<dbReference type="PANTHER" id="PTHR44140">
    <property type="entry name" value="LD25575P"/>
    <property type="match status" value="1"/>
</dbReference>
<dbReference type="Pfam" id="PF13432">
    <property type="entry name" value="TPR_16"/>
    <property type="match status" value="1"/>
</dbReference>
<accession>A0A085M785</accession>
<reference evidence="7 8" key="1">
    <citation type="journal article" date="2014" name="Nat. Genet.">
        <title>Genome and transcriptome of the porcine whipworm Trichuris suis.</title>
        <authorList>
            <person name="Jex A.R."/>
            <person name="Nejsum P."/>
            <person name="Schwarz E.M."/>
            <person name="Hu L."/>
            <person name="Young N.D."/>
            <person name="Hall R.S."/>
            <person name="Korhonen P.K."/>
            <person name="Liao S."/>
            <person name="Thamsborg S."/>
            <person name="Xia J."/>
            <person name="Xu P."/>
            <person name="Wang S."/>
            <person name="Scheerlinck J.P."/>
            <person name="Hofmann A."/>
            <person name="Sternberg P.W."/>
            <person name="Wang J."/>
            <person name="Gasser R.B."/>
        </authorList>
    </citation>
    <scope>NUCLEOTIDE SEQUENCE [LARGE SCALE GENOMIC DNA]</scope>
    <source>
        <strain evidence="7">DCEP-RM93M</strain>
    </source>
</reference>
<proteinExistence type="predicted"/>
<evidence type="ECO:0000256" key="5">
    <source>
        <dbReference type="SAM" id="Coils"/>
    </source>
</evidence>
<dbReference type="SUPFAM" id="SSF48452">
    <property type="entry name" value="TPR-like"/>
    <property type="match status" value="2"/>
</dbReference>
<dbReference type="PRINTS" id="PR00625">
    <property type="entry name" value="JDOMAIN"/>
</dbReference>
<feature type="coiled-coil region" evidence="5">
    <location>
        <begin position="411"/>
        <end position="451"/>
    </location>
</feature>
<evidence type="ECO:0000256" key="4">
    <source>
        <dbReference type="PROSITE-ProRule" id="PRU00339"/>
    </source>
</evidence>
<dbReference type="SUPFAM" id="SSF46565">
    <property type="entry name" value="Chaperone J-domain"/>
    <property type="match status" value="1"/>
</dbReference>
<dbReference type="InterPro" id="IPR036869">
    <property type="entry name" value="J_dom_sf"/>
</dbReference>
<keyword evidence="3" id="KW-0256">Endoplasmic reticulum</keyword>
<dbReference type="PANTHER" id="PTHR44140:SF2">
    <property type="entry name" value="LD25575P"/>
    <property type="match status" value="1"/>
</dbReference>
<feature type="repeat" description="TPR" evidence="4">
    <location>
        <begin position="198"/>
        <end position="231"/>
    </location>
</feature>
<dbReference type="Gene3D" id="1.25.40.10">
    <property type="entry name" value="Tetratricopeptide repeat domain"/>
    <property type="match status" value="1"/>
</dbReference>
<dbReference type="InterPro" id="IPR001623">
    <property type="entry name" value="DnaJ_domain"/>
</dbReference>
<dbReference type="Pfam" id="PF00226">
    <property type="entry name" value="DnaJ"/>
    <property type="match status" value="1"/>
</dbReference>
<dbReference type="GO" id="GO:0034975">
    <property type="term" value="P:protein folding in endoplasmic reticulum"/>
    <property type="evidence" value="ECO:0007669"/>
    <property type="project" value="TreeGrafter"/>
</dbReference>
<name>A0A085M785_9BILA</name>
<dbReference type="PROSITE" id="PS50005">
    <property type="entry name" value="TPR"/>
    <property type="match status" value="5"/>
</dbReference>
<dbReference type="PROSITE" id="PS50293">
    <property type="entry name" value="TPR_REGION"/>
    <property type="match status" value="2"/>
</dbReference>
<dbReference type="GO" id="GO:0051087">
    <property type="term" value="F:protein-folding chaperone binding"/>
    <property type="evidence" value="ECO:0007669"/>
    <property type="project" value="TreeGrafter"/>
</dbReference>
<dbReference type="InterPro" id="IPR019734">
    <property type="entry name" value="TPR_rpt"/>
</dbReference>
<evidence type="ECO:0000256" key="1">
    <source>
        <dbReference type="ARBA" id="ARBA00004240"/>
    </source>
</evidence>
<dbReference type="GO" id="GO:0005783">
    <property type="term" value="C:endoplasmic reticulum"/>
    <property type="evidence" value="ECO:0007669"/>
    <property type="project" value="UniProtKB-SubCell"/>
</dbReference>
<dbReference type="SMART" id="SM00271">
    <property type="entry name" value="DnaJ"/>
    <property type="match status" value="1"/>
</dbReference>
<sequence>MQLTVEMSKDCADSKLYLLELQGRLICHAGNSFAGHPLGGLGFKDDGTPFIVIGRQLLYGEVVDLPKPVVALRKKVPSESGERGFDVVAVMRRKICFKNQPKHVSWNQRIICYNAYGLCSLSVDGSLQEIERHLEMGKQYLSKGQFSDAIMHYDAALELDPDNYMTLYRRATAYLANGRSKSAIPDLNKVVELKPDFVAARLQRGSILLKQGDLDAAEKDFQTVINRDQSSRDAEENIRRAMPWSERLRLKRAECYEHLGALQKAISDIRSATRLVPDNTKAMYKASQFSYMLGNLHDAIEGIRECLKIDPDQRECFTFYKKLKRLVKVHDSVLDASAKEQWKLCLDGTGQMLKQESEVTAVIMLAKKAQCKCLGMVGQLDDAIRVCSEVLEKNPNELPTLLNRAEVYIQNNEFEQAIHDYQKALQIDEDNQAARAGLKKAQNLLKQSKKKDYYKILGVKRNADKATIIKAYRKLAQKWHPDNFDKDEKKKAEERFIDIAAAKEVLTDPDKRAQYDSGVDPLDPEAQQQAHHPFYQYFQGFDAPFDQGGGPFTFKFHFQ</sequence>
<dbReference type="SMART" id="SM00028">
    <property type="entry name" value="TPR"/>
    <property type="match status" value="7"/>
</dbReference>
<gene>
    <name evidence="7" type="ORF">M513_05995</name>
</gene>
<dbReference type="AlphaFoldDB" id="A0A085M785"/>
<feature type="repeat" description="TPR" evidence="4">
    <location>
        <begin position="130"/>
        <end position="163"/>
    </location>
</feature>
<feature type="repeat" description="TPR" evidence="4">
    <location>
        <begin position="164"/>
        <end position="197"/>
    </location>
</feature>
<dbReference type="PROSITE" id="PS50076">
    <property type="entry name" value="DNAJ_2"/>
    <property type="match status" value="1"/>
</dbReference>
<evidence type="ECO:0000256" key="3">
    <source>
        <dbReference type="ARBA" id="ARBA00022824"/>
    </source>
</evidence>
<keyword evidence="5" id="KW-0175">Coiled coil</keyword>
<protein>
    <recommendedName>
        <fullName evidence="6">J domain-containing protein</fullName>
    </recommendedName>
</protein>
<dbReference type="InterPro" id="IPR011990">
    <property type="entry name" value="TPR-like_helical_dom_sf"/>
</dbReference>